<feature type="transmembrane region" description="Helical" evidence="1">
    <location>
        <begin position="20"/>
        <end position="46"/>
    </location>
</feature>
<evidence type="ECO:0000313" key="2">
    <source>
        <dbReference type="EMBL" id="STZ26847.1"/>
    </source>
</evidence>
<dbReference type="RefSeq" id="WP_115089910.1">
    <property type="nucleotide sequence ID" value="NZ_CP068107.1"/>
</dbReference>
<accession>A0A378RKZ7</accession>
<keyword evidence="1" id="KW-0472">Membrane</keyword>
<dbReference type="EMBL" id="UGQL01000001">
    <property type="protein sequence ID" value="STZ26847.1"/>
    <property type="molecule type" value="Genomic_DNA"/>
</dbReference>
<feature type="transmembrane region" description="Helical" evidence="1">
    <location>
        <begin position="53"/>
        <end position="75"/>
    </location>
</feature>
<gene>
    <name evidence="2" type="ORF">NCTC11179_00374</name>
</gene>
<evidence type="ECO:0000313" key="3">
    <source>
        <dbReference type="Proteomes" id="UP000255024"/>
    </source>
</evidence>
<name>A0A378RKZ7_MYROD</name>
<organism evidence="2 3">
    <name type="scientific">Myroides odoratus</name>
    <name type="common">Flavobacterium odoratum</name>
    <dbReference type="NCBI Taxonomy" id="256"/>
    <lineage>
        <taxon>Bacteria</taxon>
        <taxon>Pseudomonadati</taxon>
        <taxon>Bacteroidota</taxon>
        <taxon>Flavobacteriia</taxon>
        <taxon>Flavobacteriales</taxon>
        <taxon>Flavobacteriaceae</taxon>
        <taxon>Myroides</taxon>
    </lineage>
</organism>
<keyword evidence="1" id="KW-0812">Transmembrane</keyword>
<dbReference type="Proteomes" id="UP000255024">
    <property type="component" value="Unassembled WGS sequence"/>
</dbReference>
<dbReference type="AlphaFoldDB" id="A0A378RKZ7"/>
<protein>
    <submittedName>
        <fullName evidence="2">Uncharacterized protein</fullName>
    </submittedName>
</protein>
<keyword evidence="3" id="KW-1185">Reference proteome</keyword>
<reference evidence="2 3" key="1">
    <citation type="submission" date="2018-06" db="EMBL/GenBank/DDBJ databases">
        <authorList>
            <consortium name="Pathogen Informatics"/>
            <person name="Doyle S."/>
        </authorList>
    </citation>
    <scope>NUCLEOTIDE SEQUENCE [LARGE SCALE GENOMIC DNA]</scope>
    <source>
        <strain evidence="2 3">NCTC11179</strain>
    </source>
</reference>
<evidence type="ECO:0000256" key="1">
    <source>
        <dbReference type="SAM" id="Phobius"/>
    </source>
</evidence>
<proteinExistence type="predicted"/>
<sequence length="185" mass="21440">MNQITLNDTTLVLKVKKSTLFARVILYIITFLAAALPIGGFVVNIVNGESFKFFNLIALLLGGLIFYFMLRIALWNTCGKEIITMLDNKLIYIADYSWFKDKVTEFSFKKIQFTSHQVGYEEDNKGVLVINFDKNVTLETVTKLDLAELTTLITQLNKNRNSNSTLNYWNTSNSFYYFHDYTFRM</sequence>
<keyword evidence="1" id="KW-1133">Transmembrane helix</keyword>